<dbReference type="Pfam" id="PF25509">
    <property type="entry name" value="DUF7916"/>
    <property type="match status" value="1"/>
</dbReference>
<evidence type="ECO:0000313" key="3">
    <source>
        <dbReference type="Proteomes" id="UP000007652"/>
    </source>
</evidence>
<evidence type="ECO:0000313" key="2">
    <source>
        <dbReference type="EMBL" id="CCC57772.1"/>
    </source>
</evidence>
<sequence>MKRFIDSFSSDILKMSKKELIESIMASEGRVIAAEVISLLQPLLLNISNAELAAAFGADLIILNMFDLNEPLVQGIKVEDNYDYIKEVKRLTGRPVGINLEPVDFSMNIESISKGRIASKENAKKAKEMGVDFIILTGNPKTGVTNNEISRSIEEIKSVVGENIVLFAGKMHSSGIKKEQGSKLITKEDIYSFIEKGADGILIPAPGTIPGITLDYAKELIDYVHDLGAIAMTTIGTSQEGAEENTIKNIALMCKMAGADIHHIGDCGLPGIAIPENILAYSITIRGRRHTYFRIAASINR</sequence>
<dbReference type="InterPro" id="IPR011060">
    <property type="entry name" value="RibuloseP-bd_barrel"/>
</dbReference>
<protein>
    <submittedName>
        <fullName evidence="2">Dihydrodipicolinate synthase</fullName>
        <ecNumber evidence="2">4.2.1.52</ecNumber>
    </submittedName>
</protein>
<keyword evidence="3" id="KW-1185">Reference proteome</keyword>
<organism evidence="2 3">
    <name type="scientific">Caloramator australicus RC3</name>
    <dbReference type="NCBI Taxonomy" id="857293"/>
    <lineage>
        <taxon>Bacteria</taxon>
        <taxon>Bacillati</taxon>
        <taxon>Bacillota</taxon>
        <taxon>Clostridia</taxon>
        <taxon>Eubacteriales</taxon>
        <taxon>Clostridiaceae</taxon>
        <taxon>Caloramator</taxon>
    </lineage>
</organism>
<feature type="domain" description="DUF7916" evidence="1">
    <location>
        <begin position="5"/>
        <end position="301"/>
    </location>
</feature>
<dbReference type="STRING" id="857293.CAAU_0122"/>
<dbReference type="eggNOG" id="COG0826">
    <property type="taxonomic scope" value="Bacteria"/>
</dbReference>
<evidence type="ECO:0000259" key="1">
    <source>
        <dbReference type="Pfam" id="PF25509"/>
    </source>
</evidence>
<proteinExistence type="predicted"/>
<dbReference type="OrthoDB" id="5581965at2"/>
<dbReference type="AlphaFoldDB" id="G0V3T2"/>
<dbReference type="EMBL" id="CAKP01000002">
    <property type="protein sequence ID" value="CCC57772.1"/>
    <property type="molecule type" value="Genomic_DNA"/>
</dbReference>
<name>G0V3T2_9CLOT</name>
<dbReference type="RefSeq" id="WP_008907495.1">
    <property type="nucleotide sequence ID" value="NZ_CAKP01000002.1"/>
</dbReference>
<dbReference type="InterPro" id="IPR057238">
    <property type="entry name" value="DUF7916"/>
</dbReference>
<dbReference type="SUPFAM" id="SSF51366">
    <property type="entry name" value="Ribulose-phoshate binding barrel"/>
    <property type="match status" value="1"/>
</dbReference>
<dbReference type="GO" id="GO:0016829">
    <property type="term" value="F:lyase activity"/>
    <property type="evidence" value="ECO:0007669"/>
    <property type="project" value="UniProtKB-KW"/>
</dbReference>
<reference evidence="2 3" key="1">
    <citation type="journal article" date="2011" name="J. Bacteriol.">
        <title>Draft genome sequence of Caloramator australicus strain RC3T, a thermoanaerobe from the Great Artesian Basin of Australia.</title>
        <authorList>
            <person name="Ogg C.D."/>
            <person name="Patel B.K.C."/>
        </authorList>
    </citation>
    <scope>NUCLEOTIDE SEQUENCE [LARGE SCALE GENOMIC DNA]</scope>
    <source>
        <strain evidence="2 3">RC3</strain>
    </source>
</reference>
<dbReference type="Proteomes" id="UP000007652">
    <property type="component" value="Unassembled WGS sequence"/>
</dbReference>
<keyword evidence="2" id="KW-0456">Lyase</keyword>
<comment type="caution">
    <text evidence="2">The sequence shown here is derived from an EMBL/GenBank/DDBJ whole genome shotgun (WGS) entry which is preliminary data.</text>
</comment>
<accession>G0V3T2</accession>
<dbReference type="EC" id="4.2.1.52" evidence="2"/>
<gene>
    <name evidence="2" type="ORF">CAAU_0122</name>
</gene>